<dbReference type="RefSeq" id="WP_197921985.1">
    <property type="nucleotide sequence ID" value="NZ_CAWPTA010000009.1"/>
</dbReference>
<gene>
    <name evidence="1" type="ORF">I5L03_11730</name>
</gene>
<name>A0ABS0N645_9SPHN</name>
<reference evidence="1 2" key="1">
    <citation type="submission" date="2020-11" db="EMBL/GenBank/DDBJ databases">
        <title>Erythrobacter sediminis sp. nov., a marine bacterium from a tidal flat of Garorim Bay.</title>
        <authorList>
            <person name="Kim D."/>
            <person name="Yoo Y."/>
            <person name="Kim J.-J."/>
        </authorList>
    </citation>
    <scope>NUCLEOTIDE SEQUENCE [LARGE SCALE GENOMIC DNA]</scope>
    <source>
        <strain evidence="1 2">JGD-13</strain>
    </source>
</reference>
<keyword evidence="2" id="KW-1185">Reference proteome</keyword>
<organism evidence="1 2">
    <name type="scientific">Aurantiacibacter sediminis</name>
    <dbReference type="NCBI Taxonomy" id="2793064"/>
    <lineage>
        <taxon>Bacteria</taxon>
        <taxon>Pseudomonadati</taxon>
        <taxon>Pseudomonadota</taxon>
        <taxon>Alphaproteobacteria</taxon>
        <taxon>Sphingomonadales</taxon>
        <taxon>Erythrobacteraceae</taxon>
        <taxon>Aurantiacibacter</taxon>
    </lineage>
</organism>
<evidence type="ECO:0000313" key="1">
    <source>
        <dbReference type="EMBL" id="MBH5323251.1"/>
    </source>
</evidence>
<dbReference type="EMBL" id="JAEANY010000004">
    <property type="protein sequence ID" value="MBH5323251.1"/>
    <property type="molecule type" value="Genomic_DNA"/>
</dbReference>
<proteinExistence type="predicted"/>
<comment type="caution">
    <text evidence="1">The sequence shown here is derived from an EMBL/GenBank/DDBJ whole genome shotgun (WGS) entry which is preliminary data.</text>
</comment>
<sequence>MAQPALAQTTEGSVTASNGVMLNVHNDKAQGMVEYAAPEVSFAIDGSTIESSAIVTRWGLRSDPGDAFVSFIVAYSGNYIGFDRATTAGGEELQTIVILQDDSGCQRAGSADCIFMEVFRVLPTPEQVSEAARDGMFPIRIVGSRGGPFTVEVPLSYFEAVNSR</sequence>
<evidence type="ECO:0000313" key="2">
    <source>
        <dbReference type="Proteomes" id="UP000602442"/>
    </source>
</evidence>
<accession>A0ABS0N645</accession>
<protein>
    <submittedName>
        <fullName evidence="1">Uncharacterized protein</fullName>
    </submittedName>
</protein>
<dbReference type="Proteomes" id="UP000602442">
    <property type="component" value="Unassembled WGS sequence"/>
</dbReference>